<dbReference type="Gene3D" id="3.40.190.10">
    <property type="entry name" value="Periplasmic binding protein-like II"/>
    <property type="match status" value="2"/>
</dbReference>
<dbReference type="PROSITE" id="PS50931">
    <property type="entry name" value="HTH_LYSR"/>
    <property type="match status" value="1"/>
</dbReference>
<dbReference type="PANTHER" id="PTHR30419">
    <property type="entry name" value="HTH-TYPE TRANSCRIPTIONAL REGULATOR YBHD"/>
    <property type="match status" value="1"/>
</dbReference>
<dbReference type="EMBL" id="VUNQ01000006">
    <property type="protein sequence ID" value="MSU00646.1"/>
    <property type="molecule type" value="Genomic_DNA"/>
</dbReference>
<dbReference type="InterPro" id="IPR036388">
    <property type="entry name" value="WH-like_DNA-bd_sf"/>
</dbReference>
<dbReference type="InterPro" id="IPR000847">
    <property type="entry name" value="LysR_HTH_N"/>
</dbReference>
<organism evidence="6 7">
    <name type="scientific">Tissierella pigra</name>
    <dbReference type="NCBI Taxonomy" id="2607614"/>
    <lineage>
        <taxon>Bacteria</taxon>
        <taxon>Bacillati</taxon>
        <taxon>Bacillota</taxon>
        <taxon>Tissierellia</taxon>
        <taxon>Tissierellales</taxon>
        <taxon>Tissierellaceae</taxon>
        <taxon>Tissierella</taxon>
    </lineage>
</organism>
<dbReference type="InterPro" id="IPR036390">
    <property type="entry name" value="WH_DNA-bd_sf"/>
</dbReference>
<accession>A0A6N7XG11</accession>
<dbReference type="Gene3D" id="1.10.10.10">
    <property type="entry name" value="Winged helix-like DNA-binding domain superfamily/Winged helix DNA-binding domain"/>
    <property type="match status" value="1"/>
</dbReference>
<feature type="domain" description="HTH lysR-type" evidence="5">
    <location>
        <begin position="1"/>
        <end position="58"/>
    </location>
</feature>
<dbReference type="InterPro" id="IPR005119">
    <property type="entry name" value="LysR_subst-bd"/>
</dbReference>
<comment type="similarity">
    <text evidence="1">Belongs to the LysR transcriptional regulatory family.</text>
</comment>
<dbReference type="GO" id="GO:0005829">
    <property type="term" value="C:cytosol"/>
    <property type="evidence" value="ECO:0007669"/>
    <property type="project" value="TreeGrafter"/>
</dbReference>
<keyword evidence="2" id="KW-0805">Transcription regulation</keyword>
<gene>
    <name evidence="6" type="ORF">FYJ83_04080</name>
</gene>
<dbReference type="InterPro" id="IPR050950">
    <property type="entry name" value="HTH-type_LysR_regulators"/>
</dbReference>
<dbReference type="GO" id="GO:0003700">
    <property type="term" value="F:DNA-binding transcription factor activity"/>
    <property type="evidence" value="ECO:0007669"/>
    <property type="project" value="InterPro"/>
</dbReference>
<dbReference type="SUPFAM" id="SSF53850">
    <property type="entry name" value="Periplasmic binding protein-like II"/>
    <property type="match status" value="1"/>
</dbReference>
<evidence type="ECO:0000256" key="4">
    <source>
        <dbReference type="ARBA" id="ARBA00023163"/>
    </source>
</evidence>
<dbReference type="CDD" id="cd05466">
    <property type="entry name" value="PBP2_LTTR_substrate"/>
    <property type="match status" value="1"/>
</dbReference>
<evidence type="ECO:0000259" key="5">
    <source>
        <dbReference type="PROSITE" id="PS50931"/>
    </source>
</evidence>
<dbReference type="GO" id="GO:0003677">
    <property type="term" value="F:DNA binding"/>
    <property type="evidence" value="ECO:0007669"/>
    <property type="project" value="UniProtKB-KW"/>
</dbReference>
<evidence type="ECO:0000256" key="2">
    <source>
        <dbReference type="ARBA" id="ARBA00023015"/>
    </source>
</evidence>
<evidence type="ECO:0000313" key="6">
    <source>
        <dbReference type="EMBL" id="MSU00646.1"/>
    </source>
</evidence>
<dbReference type="Proteomes" id="UP000469523">
    <property type="component" value="Unassembled WGS sequence"/>
</dbReference>
<dbReference type="PANTHER" id="PTHR30419:SF28">
    <property type="entry name" value="HTH-TYPE TRANSCRIPTIONAL REGULATOR BSDA"/>
    <property type="match status" value="1"/>
</dbReference>
<dbReference type="RefSeq" id="WP_154439074.1">
    <property type="nucleotide sequence ID" value="NZ_JAHLPJ010000001.1"/>
</dbReference>
<evidence type="ECO:0000256" key="1">
    <source>
        <dbReference type="ARBA" id="ARBA00009437"/>
    </source>
</evidence>
<reference evidence="6 7" key="1">
    <citation type="submission" date="2019-09" db="EMBL/GenBank/DDBJ databases">
        <title>In-depth cultivation of the pig gut microbiome towards novel bacterial diversity and tailored functional studies.</title>
        <authorList>
            <person name="Wylensek D."/>
            <person name="Hitch T.C.A."/>
            <person name="Clavel T."/>
        </authorList>
    </citation>
    <scope>NUCLEOTIDE SEQUENCE [LARGE SCALE GENOMIC DNA]</scope>
    <source>
        <strain evidence="6 7">WCA3-693-APC-4?</strain>
    </source>
</reference>
<dbReference type="Pfam" id="PF03466">
    <property type="entry name" value="LysR_substrate"/>
    <property type="match status" value="1"/>
</dbReference>
<evidence type="ECO:0000256" key="3">
    <source>
        <dbReference type="ARBA" id="ARBA00023125"/>
    </source>
</evidence>
<keyword evidence="3" id="KW-0238">DNA-binding</keyword>
<protein>
    <submittedName>
        <fullName evidence="6">LysR family transcriptional regulator</fullName>
    </submittedName>
</protein>
<dbReference type="Pfam" id="PF00126">
    <property type="entry name" value="HTH_1"/>
    <property type="match status" value="1"/>
</dbReference>
<dbReference type="SUPFAM" id="SSF46785">
    <property type="entry name" value="Winged helix' DNA-binding domain"/>
    <property type="match status" value="1"/>
</dbReference>
<comment type="caution">
    <text evidence="6">The sequence shown here is derived from an EMBL/GenBank/DDBJ whole genome shotgun (WGS) entry which is preliminary data.</text>
</comment>
<sequence>MDLRQLKYFLTIAEEGQITSAAKKLNMAQPPLSQQLKLLEEELGVKLVERGSRHVKLTDAGKILMNRARQILELSNSVVREIDDFSKGLKGTLSIGTVSSSGETLLSGRISEFRREHSGIKFEIYEGNTFTLIDLLNKGIIEVGIARTPFNALNFECKYTKAEPMIAAIPKECHWDSTDSTISVSELKNKPLIIYRRFEHLIYETCMEHGFEPEIFCKNDDARTTILWANAGLGIAIVPKSAFELAANRNLIYKEIESEKLKTQIAAIWVKDRYISPIALKFIESFGSP</sequence>
<evidence type="ECO:0000313" key="7">
    <source>
        <dbReference type="Proteomes" id="UP000469523"/>
    </source>
</evidence>
<keyword evidence="7" id="KW-1185">Reference proteome</keyword>
<name>A0A6N7XG11_9FIRM</name>
<dbReference type="AlphaFoldDB" id="A0A6N7XG11"/>
<keyword evidence="4" id="KW-0804">Transcription</keyword>
<proteinExistence type="inferred from homology"/>
<dbReference type="PRINTS" id="PR00039">
    <property type="entry name" value="HTHLYSR"/>
</dbReference>
<dbReference type="FunFam" id="1.10.10.10:FF:000001">
    <property type="entry name" value="LysR family transcriptional regulator"/>
    <property type="match status" value="1"/>
</dbReference>